<accession>A0A5B7G120</accession>
<evidence type="ECO:0000313" key="1">
    <source>
        <dbReference type="EMBL" id="MPC53710.1"/>
    </source>
</evidence>
<protein>
    <submittedName>
        <fullName evidence="1">Uncharacterized protein</fullName>
    </submittedName>
</protein>
<name>A0A5B7G120_PORTR</name>
<organism evidence="1 2">
    <name type="scientific">Portunus trituberculatus</name>
    <name type="common">Swimming crab</name>
    <name type="synonym">Neptunus trituberculatus</name>
    <dbReference type="NCBI Taxonomy" id="210409"/>
    <lineage>
        <taxon>Eukaryota</taxon>
        <taxon>Metazoa</taxon>
        <taxon>Ecdysozoa</taxon>
        <taxon>Arthropoda</taxon>
        <taxon>Crustacea</taxon>
        <taxon>Multicrustacea</taxon>
        <taxon>Malacostraca</taxon>
        <taxon>Eumalacostraca</taxon>
        <taxon>Eucarida</taxon>
        <taxon>Decapoda</taxon>
        <taxon>Pleocyemata</taxon>
        <taxon>Brachyura</taxon>
        <taxon>Eubrachyura</taxon>
        <taxon>Portunoidea</taxon>
        <taxon>Portunidae</taxon>
        <taxon>Portuninae</taxon>
        <taxon>Portunus</taxon>
    </lineage>
</organism>
<sequence length="79" mass="8698">MPPPGPPPPPPPPAMPPFYIREEQQCFPVPGEPGRKRSAPPIRTHRVQPHSGKWVCVVPPYINQRPLDTLGKADGAYIS</sequence>
<gene>
    <name evidence="1" type="ORF">E2C01_047608</name>
</gene>
<keyword evidence="2" id="KW-1185">Reference proteome</keyword>
<proteinExistence type="predicted"/>
<dbReference type="EMBL" id="VSRR010011827">
    <property type="protein sequence ID" value="MPC53710.1"/>
    <property type="molecule type" value="Genomic_DNA"/>
</dbReference>
<dbReference type="Proteomes" id="UP000324222">
    <property type="component" value="Unassembled WGS sequence"/>
</dbReference>
<evidence type="ECO:0000313" key="2">
    <source>
        <dbReference type="Proteomes" id="UP000324222"/>
    </source>
</evidence>
<dbReference type="AlphaFoldDB" id="A0A5B7G120"/>
<comment type="caution">
    <text evidence="1">The sequence shown here is derived from an EMBL/GenBank/DDBJ whole genome shotgun (WGS) entry which is preliminary data.</text>
</comment>
<reference evidence="1 2" key="1">
    <citation type="submission" date="2019-05" db="EMBL/GenBank/DDBJ databases">
        <title>Another draft genome of Portunus trituberculatus and its Hox gene families provides insights of decapod evolution.</title>
        <authorList>
            <person name="Jeong J.-H."/>
            <person name="Song I."/>
            <person name="Kim S."/>
            <person name="Choi T."/>
            <person name="Kim D."/>
            <person name="Ryu S."/>
            <person name="Kim W."/>
        </authorList>
    </citation>
    <scope>NUCLEOTIDE SEQUENCE [LARGE SCALE GENOMIC DNA]</scope>
    <source>
        <tissue evidence="1">Muscle</tissue>
    </source>
</reference>